<evidence type="ECO:0000313" key="1">
    <source>
        <dbReference type="EMBL" id="GFU02957.1"/>
    </source>
</evidence>
<gene>
    <name evidence="1" type="ORF">NPIL_451831</name>
</gene>
<evidence type="ECO:0000313" key="2">
    <source>
        <dbReference type="Proteomes" id="UP000887013"/>
    </source>
</evidence>
<organism evidence="1 2">
    <name type="scientific">Nephila pilipes</name>
    <name type="common">Giant wood spider</name>
    <name type="synonym">Nephila maculata</name>
    <dbReference type="NCBI Taxonomy" id="299642"/>
    <lineage>
        <taxon>Eukaryota</taxon>
        <taxon>Metazoa</taxon>
        <taxon>Ecdysozoa</taxon>
        <taxon>Arthropoda</taxon>
        <taxon>Chelicerata</taxon>
        <taxon>Arachnida</taxon>
        <taxon>Araneae</taxon>
        <taxon>Araneomorphae</taxon>
        <taxon>Entelegynae</taxon>
        <taxon>Araneoidea</taxon>
        <taxon>Nephilidae</taxon>
        <taxon>Nephila</taxon>
    </lineage>
</organism>
<comment type="caution">
    <text evidence="1">The sequence shown here is derived from an EMBL/GenBank/DDBJ whole genome shotgun (WGS) entry which is preliminary data.</text>
</comment>
<proteinExistence type="predicted"/>
<dbReference type="Proteomes" id="UP000887013">
    <property type="component" value="Unassembled WGS sequence"/>
</dbReference>
<dbReference type="EMBL" id="BMAW01076762">
    <property type="protein sequence ID" value="GFU02957.1"/>
    <property type="molecule type" value="Genomic_DNA"/>
</dbReference>
<dbReference type="AlphaFoldDB" id="A0A8X6UC90"/>
<accession>A0A8X6UC90</accession>
<reference evidence="1" key="1">
    <citation type="submission" date="2020-08" db="EMBL/GenBank/DDBJ databases">
        <title>Multicomponent nature underlies the extraordinary mechanical properties of spider dragline silk.</title>
        <authorList>
            <person name="Kono N."/>
            <person name="Nakamura H."/>
            <person name="Mori M."/>
            <person name="Yoshida Y."/>
            <person name="Ohtoshi R."/>
            <person name="Malay A.D."/>
            <person name="Moran D.A.P."/>
            <person name="Tomita M."/>
            <person name="Numata K."/>
            <person name="Arakawa K."/>
        </authorList>
    </citation>
    <scope>NUCLEOTIDE SEQUENCE</scope>
</reference>
<name>A0A8X6UC90_NEPPI</name>
<sequence>MNIRCNKRSIVPTVRAFHQYPASPLNAFTTSRVIVALQLFFIDYDSTFSYHRSHFPGLPTSMANSFCPRYNLEHSPLFLFVPGFIAPRVLPRLK</sequence>
<keyword evidence="2" id="KW-1185">Reference proteome</keyword>
<protein>
    <submittedName>
        <fullName evidence="1">Uncharacterized protein</fullName>
    </submittedName>
</protein>